<dbReference type="FunFam" id="3.30.730.10:FF:000002">
    <property type="entry name" value="AP2-like ethylene-responsive transcription factor"/>
    <property type="match status" value="1"/>
</dbReference>
<keyword evidence="7" id="KW-0539">Nucleus</keyword>
<comment type="subcellular location">
    <subcellularLocation>
        <location evidence="1">Nucleus</location>
    </subcellularLocation>
</comment>
<feature type="domain" description="AP2/ERF" evidence="10">
    <location>
        <begin position="61"/>
        <end position="124"/>
    </location>
</feature>
<dbReference type="SMART" id="SM00380">
    <property type="entry name" value="AP2"/>
    <property type="match status" value="2"/>
</dbReference>
<evidence type="ECO:0000256" key="1">
    <source>
        <dbReference type="ARBA" id="ARBA00004123"/>
    </source>
</evidence>
<evidence type="ECO:0000256" key="9">
    <source>
        <dbReference type="SAM" id="MobiDB-lite"/>
    </source>
</evidence>
<name>A0A7N0RCF5_KALFE</name>
<dbReference type="SUPFAM" id="SSF54171">
    <property type="entry name" value="DNA-binding domain"/>
    <property type="match status" value="2"/>
</dbReference>
<keyword evidence="3" id="KW-0805">Transcription regulation</keyword>
<feature type="compositionally biased region" description="Low complexity" evidence="9">
    <location>
        <begin position="374"/>
        <end position="399"/>
    </location>
</feature>
<reference evidence="11" key="1">
    <citation type="submission" date="2021-01" db="UniProtKB">
        <authorList>
            <consortium name="EnsemblPlants"/>
        </authorList>
    </citation>
    <scope>IDENTIFICATION</scope>
</reference>
<dbReference type="InterPro" id="IPR001471">
    <property type="entry name" value="AP2/ERF_dom"/>
</dbReference>
<dbReference type="AlphaFoldDB" id="A0A7N0RCF5"/>
<dbReference type="PANTHER" id="PTHR32467:SF97">
    <property type="entry name" value="ETHYLENE-RESPONSIVE TRANSCRIPTION FACTOR WRI1"/>
    <property type="match status" value="1"/>
</dbReference>
<dbReference type="InterPro" id="IPR016177">
    <property type="entry name" value="DNA-bd_dom_sf"/>
</dbReference>
<keyword evidence="12" id="KW-1185">Reference proteome</keyword>
<dbReference type="PRINTS" id="PR00367">
    <property type="entry name" value="ETHRSPELEMNT"/>
</dbReference>
<comment type="similarity">
    <text evidence="8">Belongs to the AP2/ERF transcription factor family. AP2 subfamily.</text>
</comment>
<sequence>MKKRSTAAASASASSSSTSSSDSSSLTSVESDSKRPKPTTPKKPKARKAPAPKAPPTRSSAYRGVTRHRWTGRFEAHLWDKQTWNTVQTKKGRQGAYDSEEAAAKTYDLAAIKYWGPETSLNFQIEMYRKEMEEMQKLSREEYLATLRRRSSGFSRGVSKFRGVAKHHHNGRWEARIGRVLGNKYLYLGTYSTQEEAAAAYDRAAIQYRGANAVTNFDVSNYADLLIKKDLAEEAGNEEQVVADEQPQPLNLKAETDAQCQENKKGIDVIDHLPKCEEAFDPYASTTDQVSVEDHGMMNEHDFSWDLNLDPDFSELPMPNLSDIAESCCELQCELPALFDDYTGFEDNLDFMFTSGLEENMFDLGDGEKGNGASTSLPIMTSSSSSSSISCLSTSPSNSYSYDDYLV</sequence>
<dbReference type="Pfam" id="PF00847">
    <property type="entry name" value="AP2"/>
    <property type="match status" value="1"/>
</dbReference>
<evidence type="ECO:0000313" key="11">
    <source>
        <dbReference type="EnsemblPlants" id="Kaladp0008s0331.1.v1.1"/>
    </source>
</evidence>
<protein>
    <recommendedName>
        <fullName evidence="10">AP2/ERF domain-containing protein</fullName>
    </recommendedName>
</protein>
<dbReference type="InterPro" id="IPR036955">
    <property type="entry name" value="AP2/ERF_dom_sf"/>
</dbReference>
<evidence type="ECO:0000256" key="8">
    <source>
        <dbReference type="ARBA" id="ARBA00037973"/>
    </source>
</evidence>
<dbReference type="Gramene" id="Kaladp0008s0331.1.v1.1">
    <property type="protein sequence ID" value="Kaladp0008s0331.1.v1.1"/>
    <property type="gene ID" value="Kaladp0008s0331.v1.1"/>
</dbReference>
<evidence type="ECO:0000256" key="4">
    <source>
        <dbReference type="ARBA" id="ARBA00023125"/>
    </source>
</evidence>
<evidence type="ECO:0000259" key="10">
    <source>
        <dbReference type="PROSITE" id="PS51032"/>
    </source>
</evidence>
<dbReference type="Gene3D" id="3.30.730.10">
    <property type="entry name" value="AP2/ERF domain"/>
    <property type="match status" value="2"/>
</dbReference>
<feature type="compositionally biased region" description="Low complexity" evidence="9">
    <location>
        <begin position="1"/>
        <end position="30"/>
    </location>
</feature>
<evidence type="ECO:0000256" key="3">
    <source>
        <dbReference type="ARBA" id="ARBA00023015"/>
    </source>
</evidence>
<evidence type="ECO:0000256" key="7">
    <source>
        <dbReference type="ARBA" id="ARBA00023242"/>
    </source>
</evidence>
<dbReference type="Proteomes" id="UP000594263">
    <property type="component" value="Unplaced"/>
</dbReference>
<feature type="compositionally biased region" description="Basic residues" evidence="9">
    <location>
        <begin position="36"/>
        <end position="50"/>
    </location>
</feature>
<dbReference type="PANTHER" id="PTHR32467">
    <property type="entry name" value="AP2-LIKE ETHYLENE-RESPONSIVE TRANSCRIPTION FACTOR"/>
    <property type="match status" value="1"/>
</dbReference>
<dbReference type="GO" id="GO:0003700">
    <property type="term" value="F:DNA-binding transcription factor activity"/>
    <property type="evidence" value="ECO:0007669"/>
    <property type="project" value="InterPro"/>
</dbReference>
<keyword evidence="6" id="KW-0804">Transcription</keyword>
<feature type="region of interest" description="Disordered" evidence="9">
    <location>
        <begin position="1"/>
        <end position="66"/>
    </location>
</feature>
<evidence type="ECO:0000256" key="6">
    <source>
        <dbReference type="ARBA" id="ARBA00023163"/>
    </source>
</evidence>
<evidence type="ECO:0000256" key="5">
    <source>
        <dbReference type="ARBA" id="ARBA00023159"/>
    </source>
</evidence>
<evidence type="ECO:0000313" key="12">
    <source>
        <dbReference type="Proteomes" id="UP000594263"/>
    </source>
</evidence>
<keyword evidence="4" id="KW-0238">DNA-binding</keyword>
<dbReference type="PROSITE" id="PS51032">
    <property type="entry name" value="AP2_ERF"/>
    <property type="match status" value="2"/>
</dbReference>
<organism evidence="11 12">
    <name type="scientific">Kalanchoe fedtschenkoi</name>
    <name type="common">Lavender scallops</name>
    <name type="synonym">South American air plant</name>
    <dbReference type="NCBI Taxonomy" id="63787"/>
    <lineage>
        <taxon>Eukaryota</taxon>
        <taxon>Viridiplantae</taxon>
        <taxon>Streptophyta</taxon>
        <taxon>Embryophyta</taxon>
        <taxon>Tracheophyta</taxon>
        <taxon>Spermatophyta</taxon>
        <taxon>Magnoliopsida</taxon>
        <taxon>eudicotyledons</taxon>
        <taxon>Gunneridae</taxon>
        <taxon>Pentapetalae</taxon>
        <taxon>Saxifragales</taxon>
        <taxon>Crassulaceae</taxon>
        <taxon>Kalanchoe</taxon>
    </lineage>
</organism>
<dbReference type="FunFam" id="3.30.730.10:FF:000004">
    <property type="entry name" value="AP2-like ethylene-responsive transcription factor"/>
    <property type="match status" value="1"/>
</dbReference>
<keyword evidence="5" id="KW-0010">Activator</keyword>
<proteinExistence type="inferred from homology"/>
<dbReference type="GO" id="GO:0005634">
    <property type="term" value="C:nucleus"/>
    <property type="evidence" value="ECO:0007669"/>
    <property type="project" value="UniProtKB-SubCell"/>
</dbReference>
<dbReference type="CDD" id="cd00018">
    <property type="entry name" value="AP2"/>
    <property type="match status" value="2"/>
</dbReference>
<feature type="domain" description="AP2/ERF" evidence="10">
    <location>
        <begin position="160"/>
        <end position="218"/>
    </location>
</feature>
<evidence type="ECO:0000256" key="2">
    <source>
        <dbReference type="ARBA" id="ARBA00022737"/>
    </source>
</evidence>
<keyword evidence="2" id="KW-0677">Repeat</keyword>
<feature type="region of interest" description="Disordered" evidence="9">
    <location>
        <begin position="364"/>
        <end position="407"/>
    </location>
</feature>
<dbReference type="EnsemblPlants" id="Kaladp0008s0331.1.v1.1">
    <property type="protein sequence ID" value="Kaladp0008s0331.1.v1.1"/>
    <property type="gene ID" value="Kaladp0008s0331.v1.1"/>
</dbReference>
<accession>A0A7N0RCF5</accession>
<dbReference type="GO" id="GO:0003677">
    <property type="term" value="F:DNA binding"/>
    <property type="evidence" value="ECO:0007669"/>
    <property type="project" value="UniProtKB-KW"/>
</dbReference>